<dbReference type="AlphaFoldDB" id="A0AAV5MSP0"/>
<organism evidence="1 2">
    <name type="scientific">Rubroshorea leprosula</name>
    <dbReference type="NCBI Taxonomy" id="152421"/>
    <lineage>
        <taxon>Eukaryota</taxon>
        <taxon>Viridiplantae</taxon>
        <taxon>Streptophyta</taxon>
        <taxon>Embryophyta</taxon>
        <taxon>Tracheophyta</taxon>
        <taxon>Spermatophyta</taxon>
        <taxon>Magnoliopsida</taxon>
        <taxon>eudicotyledons</taxon>
        <taxon>Gunneridae</taxon>
        <taxon>Pentapetalae</taxon>
        <taxon>rosids</taxon>
        <taxon>malvids</taxon>
        <taxon>Malvales</taxon>
        <taxon>Dipterocarpaceae</taxon>
        <taxon>Rubroshorea</taxon>
    </lineage>
</organism>
<evidence type="ECO:0000313" key="1">
    <source>
        <dbReference type="EMBL" id="GKV52577.1"/>
    </source>
</evidence>
<dbReference type="Proteomes" id="UP001054252">
    <property type="component" value="Unassembled WGS sequence"/>
</dbReference>
<accession>A0AAV5MSP0</accession>
<reference evidence="1 2" key="1">
    <citation type="journal article" date="2021" name="Commun. Biol.">
        <title>The genome of Shorea leprosula (Dipterocarpaceae) highlights the ecological relevance of drought in aseasonal tropical rainforests.</title>
        <authorList>
            <person name="Ng K.K.S."/>
            <person name="Kobayashi M.J."/>
            <person name="Fawcett J.A."/>
            <person name="Hatakeyama M."/>
            <person name="Paape T."/>
            <person name="Ng C.H."/>
            <person name="Ang C.C."/>
            <person name="Tnah L.H."/>
            <person name="Lee C.T."/>
            <person name="Nishiyama T."/>
            <person name="Sese J."/>
            <person name="O'Brien M.J."/>
            <person name="Copetti D."/>
            <person name="Mohd Noor M.I."/>
            <person name="Ong R.C."/>
            <person name="Putra M."/>
            <person name="Sireger I.Z."/>
            <person name="Indrioko S."/>
            <person name="Kosugi Y."/>
            <person name="Izuno A."/>
            <person name="Isagi Y."/>
            <person name="Lee S.L."/>
            <person name="Shimizu K.K."/>
        </authorList>
    </citation>
    <scope>NUCLEOTIDE SEQUENCE [LARGE SCALE GENOMIC DNA]</scope>
    <source>
        <strain evidence="1">214</strain>
    </source>
</reference>
<name>A0AAV5MSP0_9ROSI</name>
<gene>
    <name evidence="1" type="ORF">SLEP1_g59154</name>
</gene>
<dbReference type="EMBL" id="BPVZ01000768">
    <property type="protein sequence ID" value="GKV52577.1"/>
    <property type="molecule type" value="Genomic_DNA"/>
</dbReference>
<evidence type="ECO:0000313" key="2">
    <source>
        <dbReference type="Proteomes" id="UP001054252"/>
    </source>
</evidence>
<protein>
    <submittedName>
        <fullName evidence="1">Uncharacterized protein</fullName>
    </submittedName>
</protein>
<keyword evidence="2" id="KW-1185">Reference proteome</keyword>
<proteinExistence type="predicted"/>
<sequence>MLEPACASSFDDPSGSDDPRLFPVDLGRGSLVFSVSCSVRFRSDSLLSPPMNLRQRARGLPDLMPTAVLLLVPRDTTAT</sequence>
<comment type="caution">
    <text evidence="1">The sequence shown here is derived from an EMBL/GenBank/DDBJ whole genome shotgun (WGS) entry which is preliminary data.</text>
</comment>